<gene>
    <name evidence="2" type="ORF">LTR62_002796</name>
</gene>
<dbReference type="Pfam" id="PF10397">
    <property type="entry name" value="ADSL_C"/>
    <property type="match status" value="1"/>
</dbReference>
<accession>A0AAN7TRU0</accession>
<dbReference type="PANTHER" id="PTHR43172">
    <property type="entry name" value="ADENYLOSUCCINATE LYASE"/>
    <property type="match status" value="1"/>
</dbReference>
<dbReference type="AlphaFoldDB" id="A0AAN7TRU0"/>
<dbReference type="EMBL" id="JAVRRL010000002">
    <property type="protein sequence ID" value="KAK5118283.1"/>
    <property type="molecule type" value="Genomic_DNA"/>
</dbReference>
<dbReference type="GO" id="GO:0003824">
    <property type="term" value="F:catalytic activity"/>
    <property type="evidence" value="ECO:0007669"/>
    <property type="project" value="InterPro"/>
</dbReference>
<dbReference type="Gene3D" id="1.20.200.10">
    <property type="entry name" value="Fumarase/aspartase (Central domain)"/>
    <property type="match status" value="1"/>
</dbReference>
<feature type="domain" description="Adenylosuccinate lyase C-terminal" evidence="1">
    <location>
        <begin position="70"/>
        <end position="150"/>
    </location>
</feature>
<evidence type="ECO:0000259" key="1">
    <source>
        <dbReference type="SMART" id="SM00998"/>
    </source>
</evidence>
<organism evidence="2 3">
    <name type="scientific">Meristemomyces frigidus</name>
    <dbReference type="NCBI Taxonomy" id="1508187"/>
    <lineage>
        <taxon>Eukaryota</taxon>
        <taxon>Fungi</taxon>
        <taxon>Dikarya</taxon>
        <taxon>Ascomycota</taxon>
        <taxon>Pezizomycotina</taxon>
        <taxon>Dothideomycetes</taxon>
        <taxon>Dothideomycetidae</taxon>
        <taxon>Mycosphaerellales</taxon>
        <taxon>Teratosphaeriaceae</taxon>
        <taxon>Meristemomyces</taxon>
    </lineage>
</organism>
<dbReference type="SMART" id="SM00998">
    <property type="entry name" value="ADSL_C"/>
    <property type="match status" value="1"/>
</dbReference>
<name>A0AAN7TRU0_9PEZI</name>
<proteinExistence type="predicted"/>
<reference evidence="2" key="1">
    <citation type="submission" date="2023-08" db="EMBL/GenBank/DDBJ databases">
        <title>Black Yeasts Isolated from many extreme environments.</title>
        <authorList>
            <person name="Coleine C."/>
            <person name="Stajich J.E."/>
            <person name="Selbmann L."/>
        </authorList>
    </citation>
    <scope>NUCLEOTIDE SEQUENCE</scope>
    <source>
        <strain evidence="2">CCFEE 5401</strain>
    </source>
</reference>
<protein>
    <recommendedName>
        <fullName evidence="1">Adenylosuccinate lyase C-terminal domain-containing protein</fullName>
    </recommendedName>
</protein>
<dbReference type="InterPro" id="IPR008948">
    <property type="entry name" value="L-Aspartase-like"/>
</dbReference>
<sequence length="154" mass="17118">MASSVRGMASSMVEAVVADFERSTGPWEIEWIVLPQICALSHACLEQTRYLLRGLEVDEEGMQRNLALTKGNVVSEAVMMGLGKTIGRQYAHDLVYDLCRRTQLEDKTLLELLRQSEEVKKAGLADDELASLCDPANYLGLSEIMVDRLLKSKA</sequence>
<evidence type="ECO:0000313" key="3">
    <source>
        <dbReference type="Proteomes" id="UP001310890"/>
    </source>
</evidence>
<dbReference type="Gene3D" id="1.10.40.30">
    <property type="entry name" value="Fumarase/aspartase (C-terminal domain)"/>
    <property type="match status" value="1"/>
</dbReference>
<dbReference type="InterPro" id="IPR019468">
    <property type="entry name" value="AdenyloSucc_lyase_C"/>
</dbReference>
<dbReference type="Proteomes" id="UP001310890">
    <property type="component" value="Unassembled WGS sequence"/>
</dbReference>
<dbReference type="PANTHER" id="PTHR43172:SF2">
    <property type="entry name" value="ADENYLOSUCCINATE LYASE C-TERMINAL DOMAIN-CONTAINING PROTEIN"/>
    <property type="match status" value="1"/>
</dbReference>
<comment type="caution">
    <text evidence="2">The sequence shown here is derived from an EMBL/GenBank/DDBJ whole genome shotgun (WGS) entry which is preliminary data.</text>
</comment>
<evidence type="ECO:0000313" key="2">
    <source>
        <dbReference type="EMBL" id="KAK5118283.1"/>
    </source>
</evidence>
<dbReference type="SUPFAM" id="SSF48557">
    <property type="entry name" value="L-aspartase-like"/>
    <property type="match status" value="1"/>
</dbReference>